<evidence type="ECO:0000313" key="1">
    <source>
        <dbReference type="EMBL" id="KAI5664360.1"/>
    </source>
</evidence>
<gene>
    <name evidence="1" type="ORF">M9H77_23683</name>
</gene>
<protein>
    <submittedName>
        <fullName evidence="1">Uncharacterized protein</fullName>
    </submittedName>
</protein>
<comment type="caution">
    <text evidence="1">The sequence shown here is derived from an EMBL/GenBank/DDBJ whole genome shotgun (WGS) entry which is preliminary data.</text>
</comment>
<dbReference type="Proteomes" id="UP001060085">
    <property type="component" value="Linkage Group LG05"/>
</dbReference>
<name>A0ACC0AU07_CATRO</name>
<dbReference type="EMBL" id="CM044705">
    <property type="protein sequence ID" value="KAI5664360.1"/>
    <property type="molecule type" value="Genomic_DNA"/>
</dbReference>
<reference evidence="2" key="1">
    <citation type="journal article" date="2023" name="Nat. Plants">
        <title>Single-cell RNA sequencing provides a high-resolution roadmap for understanding the multicellular compartmentation of specialized metabolism.</title>
        <authorList>
            <person name="Sun S."/>
            <person name="Shen X."/>
            <person name="Li Y."/>
            <person name="Li Y."/>
            <person name="Wang S."/>
            <person name="Li R."/>
            <person name="Zhang H."/>
            <person name="Shen G."/>
            <person name="Guo B."/>
            <person name="Wei J."/>
            <person name="Xu J."/>
            <person name="St-Pierre B."/>
            <person name="Chen S."/>
            <person name="Sun C."/>
        </authorList>
    </citation>
    <scope>NUCLEOTIDE SEQUENCE [LARGE SCALE GENOMIC DNA]</scope>
</reference>
<keyword evidence="2" id="KW-1185">Reference proteome</keyword>
<organism evidence="1 2">
    <name type="scientific">Catharanthus roseus</name>
    <name type="common">Madagascar periwinkle</name>
    <name type="synonym">Vinca rosea</name>
    <dbReference type="NCBI Taxonomy" id="4058"/>
    <lineage>
        <taxon>Eukaryota</taxon>
        <taxon>Viridiplantae</taxon>
        <taxon>Streptophyta</taxon>
        <taxon>Embryophyta</taxon>
        <taxon>Tracheophyta</taxon>
        <taxon>Spermatophyta</taxon>
        <taxon>Magnoliopsida</taxon>
        <taxon>eudicotyledons</taxon>
        <taxon>Gunneridae</taxon>
        <taxon>Pentapetalae</taxon>
        <taxon>asterids</taxon>
        <taxon>lamiids</taxon>
        <taxon>Gentianales</taxon>
        <taxon>Apocynaceae</taxon>
        <taxon>Rauvolfioideae</taxon>
        <taxon>Vinceae</taxon>
        <taxon>Catharanthinae</taxon>
        <taxon>Catharanthus</taxon>
    </lineage>
</organism>
<sequence>MVVSPRYSNGSPSDKRFANAVDVGCPTKIYCFSIVKEVSFFHEYREGVDWVFVDHPSYHRPGTPYGDIHGAFDDNQFRFTLLCHAACEAPLVLPLGGFSYGEKC</sequence>
<proteinExistence type="predicted"/>
<evidence type="ECO:0000313" key="2">
    <source>
        <dbReference type="Proteomes" id="UP001060085"/>
    </source>
</evidence>
<accession>A0ACC0AU07</accession>